<dbReference type="EMBL" id="JACEFF010000826">
    <property type="protein sequence ID" value="KAH9630328.1"/>
    <property type="molecule type" value="Genomic_DNA"/>
</dbReference>
<dbReference type="Proteomes" id="UP000814243">
    <property type="component" value="Unassembled WGS sequence"/>
</dbReference>
<name>A0A922M533_SPOEX</name>
<reference evidence="2" key="1">
    <citation type="journal article" date="2021" name="G3 (Bethesda)">
        <title>Genome and transcriptome analysis of the beet armyworm Spodoptera exigua reveals targets for pest control. .</title>
        <authorList>
            <person name="Simon S."/>
            <person name="Breeschoten T."/>
            <person name="Jansen H.J."/>
            <person name="Dirks R.P."/>
            <person name="Schranz M.E."/>
            <person name="Ros V.I.D."/>
        </authorList>
    </citation>
    <scope>NUCLEOTIDE SEQUENCE</scope>
    <source>
        <strain evidence="2">TB_SE_WUR_2020</strain>
    </source>
</reference>
<evidence type="ECO:0000313" key="3">
    <source>
        <dbReference type="Proteomes" id="UP000814243"/>
    </source>
</evidence>
<sequence>MFKKSWKIRARTGGIRRKIAKEYLNINSRLTTTPGNEPVDKASTSATSTVVGGSVHDAEENIMPEPESSLQNILISECGDCSSSDSEYNFDLDNCLTFRKKIRTWAIENRIPHSALNKLSNIINEFKPGTLPSDARTLLCTPVNVILKNVGGGQYWHNGIAKPLKSIFLNWMDIPDTISININVDGLPIFKSSTNEFWPILGNIFENPRIRPFIIGIYFGKGKPKNLNEFLEDFVNDMKILLEEGLVVERLKKTIKIKIRCFICDSPARAYIKADSLHLIDLGVMKRLLIGWRDGNFGKYITKMRSSDIALVSNFLCNCKLPSEVHRAVRGLDSLAHWKASEFRAFFHYLSIVILPDVMNNEAYNHFLTLYCSITICSTETYQTLLPLAKELLEHFVKFYKDFYGSGYVTSNIHNLLHLTNEIKMFGPLMTFNAYPFENMLFMIKRMLRSGRKPLSQVAKRLAENMDDIHFQTHKDKKYPFVNIIKNNNVLNFEDFKLSSKEKDSYLLTKCNEVVKICCVEVNHNKILIKGNKINNTEDVFEYPIKSSHLAIYKSRCQQNSTHTLIVLETKEIKCKLVCIEHKEFKFFIPLLHTYK</sequence>
<comment type="caution">
    <text evidence="2">The sequence shown here is derived from an EMBL/GenBank/DDBJ whole genome shotgun (WGS) entry which is preliminary data.</text>
</comment>
<feature type="compositionally biased region" description="Low complexity" evidence="1">
    <location>
        <begin position="42"/>
        <end position="52"/>
    </location>
</feature>
<feature type="region of interest" description="Disordered" evidence="1">
    <location>
        <begin position="30"/>
        <end position="52"/>
    </location>
</feature>
<organism evidence="2 3">
    <name type="scientific">Spodoptera exigua</name>
    <name type="common">Beet armyworm</name>
    <name type="synonym">Noctua fulgens</name>
    <dbReference type="NCBI Taxonomy" id="7107"/>
    <lineage>
        <taxon>Eukaryota</taxon>
        <taxon>Metazoa</taxon>
        <taxon>Ecdysozoa</taxon>
        <taxon>Arthropoda</taxon>
        <taxon>Hexapoda</taxon>
        <taxon>Insecta</taxon>
        <taxon>Pterygota</taxon>
        <taxon>Neoptera</taxon>
        <taxon>Endopterygota</taxon>
        <taxon>Lepidoptera</taxon>
        <taxon>Glossata</taxon>
        <taxon>Ditrysia</taxon>
        <taxon>Noctuoidea</taxon>
        <taxon>Noctuidae</taxon>
        <taxon>Amphipyrinae</taxon>
        <taxon>Spodoptera</taxon>
    </lineage>
</organism>
<proteinExistence type="predicted"/>
<evidence type="ECO:0000313" key="2">
    <source>
        <dbReference type="EMBL" id="KAH9630328.1"/>
    </source>
</evidence>
<evidence type="ECO:0000256" key="1">
    <source>
        <dbReference type="SAM" id="MobiDB-lite"/>
    </source>
</evidence>
<protein>
    <recommendedName>
        <fullName evidence="4">Transposase domain-containing protein</fullName>
    </recommendedName>
</protein>
<dbReference type="PANTHER" id="PTHR33053">
    <property type="entry name" value="PROTEIN, PUTATIVE-RELATED"/>
    <property type="match status" value="1"/>
</dbReference>
<accession>A0A922M533</accession>
<dbReference type="AlphaFoldDB" id="A0A922M533"/>
<evidence type="ECO:0008006" key="4">
    <source>
        <dbReference type="Google" id="ProtNLM"/>
    </source>
</evidence>
<gene>
    <name evidence="2" type="ORF">HF086_004461</name>
</gene>